<dbReference type="GO" id="GO:0006241">
    <property type="term" value="P:CTP biosynthetic process"/>
    <property type="evidence" value="ECO:0007669"/>
    <property type="project" value="InterPro"/>
</dbReference>
<dbReference type="EC" id="2.7.4.6" evidence="13"/>
<accession>B0VH89</accession>
<keyword evidence="6 13" id="KW-0547">Nucleotide-binding</keyword>
<evidence type="ECO:0000256" key="10">
    <source>
        <dbReference type="ARBA" id="ARBA00023080"/>
    </source>
</evidence>
<dbReference type="RefSeq" id="WP_015424562.1">
    <property type="nucleotide sequence ID" value="NC_020449.1"/>
</dbReference>
<evidence type="ECO:0000256" key="12">
    <source>
        <dbReference type="RuleBase" id="RU004011"/>
    </source>
</evidence>
<dbReference type="OrthoDB" id="9801161at2"/>
<reference evidence="15 16" key="1">
    <citation type="journal article" date="2008" name="J. Bacteriol.">
        <title>'Candidatus Cloacamonas acidaminovorans': genome sequence reconstruction provides a first glimpse of a new bacterial division.</title>
        <authorList>
            <person name="Pelletier E."/>
            <person name="Kreimeyer A."/>
            <person name="Bocs S."/>
            <person name="Rouy Z."/>
            <person name="Gyapay G."/>
            <person name="Chouari R."/>
            <person name="Riviere D."/>
            <person name="Ganesan A."/>
            <person name="Daegelen P."/>
            <person name="Sghir A."/>
            <person name="Cohen G.N."/>
            <person name="Medigue C."/>
            <person name="Weissenbach J."/>
            <person name="Le Paslier D."/>
        </authorList>
    </citation>
    <scope>NUCLEOTIDE SEQUENCE [LARGE SCALE GENOMIC DNA]</scope>
    <source>
        <strain evidence="16">Evry</strain>
    </source>
</reference>
<keyword evidence="4 13" id="KW-0808">Transferase</keyword>
<dbReference type="InterPro" id="IPR001564">
    <property type="entry name" value="Nucleoside_diP_kinase"/>
</dbReference>
<comment type="caution">
    <text evidence="11">Lacks conserved residue(s) required for the propagation of feature annotation.</text>
</comment>
<dbReference type="InterPro" id="IPR036850">
    <property type="entry name" value="NDK-like_dom_sf"/>
</dbReference>
<evidence type="ECO:0000256" key="7">
    <source>
        <dbReference type="ARBA" id="ARBA00022777"/>
    </source>
</evidence>
<dbReference type="InterPro" id="IPR034907">
    <property type="entry name" value="NDK-like_dom"/>
</dbReference>
<dbReference type="PANTHER" id="PTHR46161">
    <property type="entry name" value="NUCLEOSIDE DIPHOSPHATE KINASE"/>
    <property type="match status" value="1"/>
</dbReference>
<dbReference type="GO" id="GO:0006228">
    <property type="term" value="P:UTP biosynthetic process"/>
    <property type="evidence" value="ECO:0007669"/>
    <property type="project" value="InterPro"/>
</dbReference>
<evidence type="ECO:0000256" key="1">
    <source>
        <dbReference type="ARBA" id="ARBA00008142"/>
    </source>
</evidence>
<keyword evidence="7 13" id="KW-0418">Kinase</keyword>
<keyword evidence="2" id="KW-0963">Cytoplasm</keyword>
<evidence type="ECO:0000256" key="2">
    <source>
        <dbReference type="ARBA" id="ARBA00022490"/>
    </source>
</evidence>
<dbReference type="PROSITE" id="PS00469">
    <property type="entry name" value="NDPK"/>
    <property type="match status" value="1"/>
</dbReference>
<evidence type="ECO:0000256" key="3">
    <source>
        <dbReference type="ARBA" id="ARBA00022553"/>
    </source>
</evidence>
<dbReference type="Proteomes" id="UP000002019">
    <property type="component" value="Chromosome"/>
</dbReference>
<dbReference type="KEGG" id="caci:CLOAM0822"/>
<dbReference type="GO" id="GO:0046872">
    <property type="term" value="F:metal ion binding"/>
    <property type="evidence" value="ECO:0007669"/>
    <property type="project" value="UniProtKB-KW"/>
</dbReference>
<name>B0VH89_CLOAI</name>
<dbReference type="SMART" id="SM00562">
    <property type="entry name" value="NDK"/>
    <property type="match status" value="1"/>
</dbReference>
<dbReference type="PROSITE" id="PS51374">
    <property type="entry name" value="NDPK_LIKE"/>
    <property type="match status" value="1"/>
</dbReference>
<evidence type="ECO:0000256" key="13">
    <source>
        <dbReference type="RuleBase" id="RU004013"/>
    </source>
</evidence>
<dbReference type="PRINTS" id="PR01243">
    <property type="entry name" value="NUCDPKINASE"/>
</dbReference>
<comment type="similarity">
    <text evidence="1 11 12">Belongs to the NDK family.</text>
</comment>
<evidence type="ECO:0000256" key="4">
    <source>
        <dbReference type="ARBA" id="ARBA00022679"/>
    </source>
</evidence>
<evidence type="ECO:0000256" key="8">
    <source>
        <dbReference type="ARBA" id="ARBA00022840"/>
    </source>
</evidence>
<evidence type="ECO:0000256" key="9">
    <source>
        <dbReference type="ARBA" id="ARBA00022842"/>
    </source>
</evidence>
<protein>
    <recommendedName>
        <fullName evidence="13">Nucleoside diphosphate kinase</fullName>
        <ecNumber evidence="13">2.7.4.6</ecNumber>
    </recommendedName>
</protein>
<evidence type="ECO:0000256" key="6">
    <source>
        <dbReference type="ARBA" id="ARBA00022741"/>
    </source>
</evidence>
<organism evidence="15 16">
    <name type="scientific">Cloacimonas acidaminovorans (strain Evry)</name>
    <dbReference type="NCBI Taxonomy" id="459349"/>
    <lineage>
        <taxon>Bacteria</taxon>
        <taxon>Pseudomonadati</taxon>
        <taxon>Candidatus Cloacimonadota</taxon>
        <taxon>Candidatus Cloacimonadia</taxon>
        <taxon>Candidatus Cloacimonadales</taxon>
        <taxon>Candidatus Cloacimonadaceae</taxon>
        <taxon>Candidatus Cloacimonas</taxon>
    </lineage>
</organism>
<gene>
    <name evidence="15" type="primary">ndk</name>
    <name evidence="15" type="ordered locus">CLOAM0822</name>
</gene>
<keyword evidence="8 13" id="KW-0067">ATP-binding</keyword>
<keyword evidence="10" id="KW-0546">Nucleotide metabolism</keyword>
<dbReference type="Pfam" id="PF00334">
    <property type="entry name" value="NDK"/>
    <property type="match status" value="1"/>
</dbReference>
<evidence type="ECO:0000256" key="11">
    <source>
        <dbReference type="PROSITE-ProRule" id="PRU00706"/>
    </source>
</evidence>
<evidence type="ECO:0000313" key="15">
    <source>
        <dbReference type="EMBL" id="CAO80704.1"/>
    </source>
</evidence>
<dbReference type="PANTHER" id="PTHR46161:SF3">
    <property type="entry name" value="NUCLEOSIDE DIPHOSPHATE KINASE DDB_G0292928-RELATED"/>
    <property type="match status" value="1"/>
</dbReference>
<evidence type="ECO:0000313" key="16">
    <source>
        <dbReference type="Proteomes" id="UP000002019"/>
    </source>
</evidence>
<sequence>MKEKSLLLIKPNAVRNKHIGHIITILEENNFHFCALKIFRFNRELAEHFYAEHKGKSFFENLLNFMMSDFIVAIIVQKDNAVQELRDLIGDVNPEKRKPGTIRYLYAEGITENAVHASDSIDSAKREIGIIFNTENTENTEK</sequence>
<dbReference type="GO" id="GO:0006183">
    <property type="term" value="P:GTP biosynthetic process"/>
    <property type="evidence" value="ECO:0007669"/>
    <property type="project" value="InterPro"/>
</dbReference>
<dbReference type="CDD" id="cd04413">
    <property type="entry name" value="NDPk_I"/>
    <property type="match status" value="1"/>
</dbReference>
<dbReference type="EMBL" id="CU466930">
    <property type="protein sequence ID" value="CAO80704.1"/>
    <property type="molecule type" value="Genomic_DNA"/>
</dbReference>
<evidence type="ECO:0000256" key="5">
    <source>
        <dbReference type="ARBA" id="ARBA00022723"/>
    </source>
</evidence>
<dbReference type="GO" id="GO:0004550">
    <property type="term" value="F:nucleoside diphosphate kinase activity"/>
    <property type="evidence" value="ECO:0007669"/>
    <property type="project" value="UniProtKB-EC"/>
</dbReference>
<dbReference type="SUPFAM" id="SSF54919">
    <property type="entry name" value="Nucleoside diphosphate kinase, NDK"/>
    <property type="match status" value="1"/>
</dbReference>
<dbReference type="InterPro" id="IPR023005">
    <property type="entry name" value="Nucleoside_diP_kinase_AS"/>
</dbReference>
<keyword evidence="9" id="KW-0460">Magnesium</keyword>
<dbReference type="STRING" id="459349.CLOAM0822"/>
<feature type="domain" description="Nucleoside diphosphate kinase-like" evidence="14">
    <location>
        <begin position="2"/>
        <end position="139"/>
    </location>
</feature>
<proteinExistence type="inferred from homology"/>
<evidence type="ECO:0000259" key="14">
    <source>
        <dbReference type="SMART" id="SM00562"/>
    </source>
</evidence>
<dbReference type="HOGENOM" id="CLU_060216_6_3_0"/>
<dbReference type="Gene3D" id="3.30.70.141">
    <property type="entry name" value="Nucleoside diphosphate kinase-like domain"/>
    <property type="match status" value="1"/>
</dbReference>
<dbReference type="eggNOG" id="COG0105">
    <property type="taxonomic scope" value="Bacteria"/>
</dbReference>
<dbReference type="GO" id="GO:0005524">
    <property type="term" value="F:ATP binding"/>
    <property type="evidence" value="ECO:0007669"/>
    <property type="project" value="UniProtKB-KW"/>
</dbReference>
<comment type="catalytic activity">
    <reaction evidence="13">
        <text>a 2'-deoxyribonucleoside 5'-diphosphate + ATP = a 2'-deoxyribonucleoside 5'-triphosphate + ADP</text>
        <dbReference type="Rhea" id="RHEA:44640"/>
        <dbReference type="ChEBI" id="CHEBI:30616"/>
        <dbReference type="ChEBI" id="CHEBI:61560"/>
        <dbReference type="ChEBI" id="CHEBI:73316"/>
        <dbReference type="ChEBI" id="CHEBI:456216"/>
        <dbReference type="EC" id="2.7.4.6"/>
    </reaction>
</comment>
<dbReference type="AlphaFoldDB" id="B0VH89"/>
<keyword evidence="3" id="KW-0597">Phosphoprotein</keyword>
<keyword evidence="5" id="KW-0479">Metal-binding</keyword>
<keyword evidence="16" id="KW-1185">Reference proteome</keyword>